<dbReference type="SUPFAM" id="SSF53448">
    <property type="entry name" value="Nucleotide-diphospho-sugar transferases"/>
    <property type="match status" value="1"/>
</dbReference>
<dbReference type="AlphaFoldDB" id="A0A9Q8PE64"/>
<dbReference type="InterPro" id="IPR008630">
    <property type="entry name" value="Glyco_trans_34"/>
</dbReference>
<reference evidence="4" key="1">
    <citation type="submission" date="2021-12" db="EMBL/GenBank/DDBJ databases">
        <authorList>
            <person name="Zaccaron A."/>
            <person name="Stergiopoulos I."/>
        </authorList>
    </citation>
    <scope>NUCLEOTIDE SEQUENCE</scope>
    <source>
        <strain evidence="4">Race5_Kim</strain>
    </source>
</reference>
<dbReference type="Proteomes" id="UP000756132">
    <property type="component" value="Chromosome 8"/>
</dbReference>
<comment type="similarity">
    <text evidence="1">Belongs to the glycosyltransferase 34 family.</text>
</comment>
<name>A0A9Q8PE64_PASFU</name>
<evidence type="ECO:0000313" key="4">
    <source>
        <dbReference type="EMBL" id="UJO20818.1"/>
    </source>
</evidence>
<sequence>MDKRRTSLRPLYDSMPLRSTRAFDVNRLLLIAILALLSYSVFYKSRNAPGELGLNGVEQSVKDAIVPSSRGSKNGSVGKSKEARYAVMSMNTKCNSYDYVAVSSKDRYARKWGYDMLWSWDEPREGGFKYWDKLSMIANATKATLAGERSYEWVLMIDYDTLITNTSITLDELVEDSLQQAEKEGKKRDDIDMIVTPDCFPLNVGAMIFRTTPWTLNLMKEWRAGKDVKNKDGDSRSEQDVLQDFIKANTHRTADKSVTVLQWKMNAFPKEIGCYDNRDPIPWKPGMFLVHFAGAWAHVKEEDPTGVLMRKYYPFIDRANPHTEDD</sequence>
<gene>
    <name evidence="4" type="ORF">CLAFUR5_11224</name>
</gene>
<dbReference type="OrthoDB" id="205108at2759"/>
<dbReference type="GO" id="GO:0006487">
    <property type="term" value="P:protein N-linked glycosylation"/>
    <property type="evidence" value="ECO:0007669"/>
    <property type="project" value="TreeGrafter"/>
</dbReference>
<evidence type="ECO:0000313" key="5">
    <source>
        <dbReference type="Proteomes" id="UP000756132"/>
    </source>
</evidence>
<dbReference type="KEGG" id="ffu:CLAFUR5_11224"/>
<proteinExistence type="inferred from homology"/>
<keyword evidence="3" id="KW-0808">Transferase</keyword>
<protein>
    <recommendedName>
        <fullName evidence="6">Glycosyltransferase family 34 protein</fullName>
    </recommendedName>
</protein>
<dbReference type="GO" id="GO:0000139">
    <property type="term" value="C:Golgi membrane"/>
    <property type="evidence" value="ECO:0007669"/>
    <property type="project" value="TreeGrafter"/>
</dbReference>
<organism evidence="4 5">
    <name type="scientific">Passalora fulva</name>
    <name type="common">Tomato leaf mold</name>
    <name type="synonym">Cladosporium fulvum</name>
    <dbReference type="NCBI Taxonomy" id="5499"/>
    <lineage>
        <taxon>Eukaryota</taxon>
        <taxon>Fungi</taxon>
        <taxon>Dikarya</taxon>
        <taxon>Ascomycota</taxon>
        <taxon>Pezizomycotina</taxon>
        <taxon>Dothideomycetes</taxon>
        <taxon>Dothideomycetidae</taxon>
        <taxon>Mycosphaerellales</taxon>
        <taxon>Mycosphaerellaceae</taxon>
        <taxon>Fulvia</taxon>
    </lineage>
</organism>
<dbReference type="GeneID" id="71991102"/>
<keyword evidence="5" id="KW-1185">Reference proteome</keyword>
<dbReference type="EMBL" id="CP090170">
    <property type="protein sequence ID" value="UJO20818.1"/>
    <property type="molecule type" value="Genomic_DNA"/>
</dbReference>
<dbReference type="RefSeq" id="XP_047765184.1">
    <property type="nucleotide sequence ID" value="XM_047910372.1"/>
</dbReference>
<dbReference type="Pfam" id="PF05637">
    <property type="entry name" value="Glyco_transf_34"/>
    <property type="match status" value="1"/>
</dbReference>
<dbReference type="InterPro" id="IPR029044">
    <property type="entry name" value="Nucleotide-diphossugar_trans"/>
</dbReference>
<reference evidence="4" key="2">
    <citation type="journal article" date="2022" name="Microb. Genom.">
        <title>A chromosome-scale genome assembly of the tomato pathogen Cladosporium fulvum reveals a compartmentalized genome architecture and the presence of a dispensable chromosome.</title>
        <authorList>
            <person name="Zaccaron A.Z."/>
            <person name="Chen L.H."/>
            <person name="Samaras A."/>
            <person name="Stergiopoulos I."/>
        </authorList>
    </citation>
    <scope>NUCLEOTIDE SEQUENCE</scope>
    <source>
        <strain evidence="4">Race5_Kim</strain>
    </source>
</reference>
<dbReference type="PANTHER" id="PTHR31306:SF5">
    <property type="entry name" value="ALPHA-1,6-MANNOSYLTRANSFERASE MNN10-RELATED"/>
    <property type="match status" value="1"/>
</dbReference>
<evidence type="ECO:0000256" key="2">
    <source>
        <dbReference type="ARBA" id="ARBA00022676"/>
    </source>
</evidence>
<evidence type="ECO:0000256" key="3">
    <source>
        <dbReference type="ARBA" id="ARBA00022679"/>
    </source>
</evidence>
<dbReference type="GO" id="GO:0016757">
    <property type="term" value="F:glycosyltransferase activity"/>
    <property type="evidence" value="ECO:0007669"/>
    <property type="project" value="UniProtKB-KW"/>
</dbReference>
<evidence type="ECO:0000256" key="1">
    <source>
        <dbReference type="ARBA" id="ARBA00005664"/>
    </source>
</evidence>
<evidence type="ECO:0008006" key="6">
    <source>
        <dbReference type="Google" id="ProtNLM"/>
    </source>
</evidence>
<accession>A0A9Q8PE64</accession>
<keyword evidence="2" id="KW-0328">Glycosyltransferase</keyword>
<dbReference type="Gene3D" id="3.90.550.10">
    <property type="entry name" value="Spore Coat Polysaccharide Biosynthesis Protein SpsA, Chain A"/>
    <property type="match status" value="1"/>
</dbReference>
<dbReference type="PANTHER" id="PTHR31306">
    <property type="entry name" value="ALPHA-1,6-MANNOSYLTRANSFERASE MNN11-RELATED"/>
    <property type="match status" value="1"/>
</dbReference>